<dbReference type="GO" id="GO:0015288">
    <property type="term" value="F:porin activity"/>
    <property type="evidence" value="ECO:0007669"/>
    <property type="project" value="TreeGrafter"/>
</dbReference>
<evidence type="ECO:0000256" key="4">
    <source>
        <dbReference type="ARBA" id="ARBA00022452"/>
    </source>
</evidence>
<evidence type="ECO:0000313" key="10">
    <source>
        <dbReference type="EMBL" id="BBP43613.1"/>
    </source>
</evidence>
<reference evidence="11" key="1">
    <citation type="submission" date="2019-11" db="EMBL/GenBank/DDBJ databases">
        <title>Isolation and characterization of two novel species in the genus Thiomicrorhabdus.</title>
        <authorList>
            <person name="Mochizuki J."/>
            <person name="Kojima H."/>
            <person name="Fukui M."/>
        </authorList>
    </citation>
    <scope>NUCLEOTIDE SEQUENCE [LARGE SCALE GENOMIC DNA]</scope>
    <source>
        <strain evidence="11">AkT22</strain>
    </source>
</reference>
<dbReference type="AlphaFoldDB" id="A0A6F8PNB7"/>
<dbReference type="Pfam" id="PF02321">
    <property type="entry name" value="OEP"/>
    <property type="match status" value="2"/>
</dbReference>
<dbReference type="GO" id="GO:1990281">
    <property type="term" value="C:efflux pump complex"/>
    <property type="evidence" value="ECO:0007669"/>
    <property type="project" value="TreeGrafter"/>
</dbReference>
<dbReference type="SUPFAM" id="SSF56954">
    <property type="entry name" value="Outer membrane efflux proteins (OEP)"/>
    <property type="match status" value="1"/>
</dbReference>
<feature type="coiled-coil region" evidence="8">
    <location>
        <begin position="111"/>
        <end position="172"/>
    </location>
</feature>
<dbReference type="GO" id="GO:0009279">
    <property type="term" value="C:cell outer membrane"/>
    <property type="evidence" value="ECO:0007669"/>
    <property type="project" value="UniProtKB-SubCell"/>
</dbReference>
<keyword evidence="9" id="KW-0732">Signal</keyword>
<evidence type="ECO:0000256" key="2">
    <source>
        <dbReference type="ARBA" id="ARBA00007613"/>
    </source>
</evidence>
<evidence type="ECO:0000256" key="5">
    <source>
        <dbReference type="ARBA" id="ARBA00022692"/>
    </source>
</evidence>
<keyword evidence="3" id="KW-0813">Transport</keyword>
<dbReference type="EMBL" id="AP021888">
    <property type="protein sequence ID" value="BBP43613.1"/>
    <property type="molecule type" value="Genomic_DNA"/>
</dbReference>
<evidence type="ECO:0000256" key="7">
    <source>
        <dbReference type="ARBA" id="ARBA00023237"/>
    </source>
</evidence>
<dbReference type="RefSeq" id="WP_243831400.1">
    <property type="nucleotide sequence ID" value="NZ_AP021888.1"/>
</dbReference>
<comment type="subcellular location">
    <subcellularLocation>
        <location evidence="1">Cell outer membrane</location>
    </subcellularLocation>
</comment>
<gene>
    <name evidence="10" type="ORF">THMIRHAT_13590</name>
</gene>
<feature type="chain" id="PRO_5026131646" evidence="9">
    <location>
        <begin position="29"/>
        <end position="442"/>
    </location>
</feature>
<protein>
    <submittedName>
        <fullName evidence="10">Channel protein TolC</fullName>
    </submittedName>
</protein>
<evidence type="ECO:0000313" key="11">
    <source>
        <dbReference type="Proteomes" id="UP000501466"/>
    </source>
</evidence>
<name>A0A6F8PNB7_9GAMM</name>
<keyword evidence="7" id="KW-0998">Cell outer membrane</keyword>
<evidence type="ECO:0000256" key="6">
    <source>
        <dbReference type="ARBA" id="ARBA00023136"/>
    </source>
</evidence>
<dbReference type="InterPro" id="IPR010130">
    <property type="entry name" value="T1SS_OMP_TolC"/>
</dbReference>
<keyword evidence="5" id="KW-0812">Transmembrane</keyword>
<evidence type="ECO:0000256" key="1">
    <source>
        <dbReference type="ARBA" id="ARBA00004442"/>
    </source>
</evidence>
<accession>A0A6F8PNB7</accession>
<organism evidence="10 11">
    <name type="scientific">Thiosulfativibrio zosterae</name>
    <dbReference type="NCBI Taxonomy" id="2675053"/>
    <lineage>
        <taxon>Bacteria</taxon>
        <taxon>Pseudomonadati</taxon>
        <taxon>Pseudomonadota</taxon>
        <taxon>Gammaproteobacteria</taxon>
        <taxon>Thiotrichales</taxon>
        <taxon>Piscirickettsiaceae</taxon>
        <taxon>Thiosulfativibrio</taxon>
    </lineage>
</organism>
<comment type="similarity">
    <text evidence="2">Belongs to the outer membrane factor (OMF) (TC 1.B.17) family.</text>
</comment>
<feature type="signal peptide" evidence="9">
    <location>
        <begin position="1"/>
        <end position="28"/>
    </location>
</feature>
<keyword evidence="11" id="KW-1185">Reference proteome</keyword>
<keyword evidence="6" id="KW-0472">Membrane</keyword>
<dbReference type="InterPro" id="IPR003423">
    <property type="entry name" value="OMP_efflux"/>
</dbReference>
<dbReference type="Gene3D" id="1.20.1600.10">
    <property type="entry name" value="Outer membrane efflux proteins (OEP)"/>
    <property type="match status" value="1"/>
</dbReference>
<evidence type="ECO:0000256" key="8">
    <source>
        <dbReference type="SAM" id="Coils"/>
    </source>
</evidence>
<evidence type="ECO:0000256" key="9">
    <source>
        <dbReference type="SAM" id="SignalP"/>
    </source>
</evidence>
<evidence type="ECO:0000256" key="3">
    <source>
        <dbReference type="ARBA" id="ARBA00022448"/>
    </source>
</evidence>
<sequence>MKKVFKTQLNLALCSALATSLMAPSAFAAYGLMDIYQLALEHDAVLAQAKASYEANQEVVTVAKSPLLPQVTGRATLGKTYSSSSNYDASTAQFSVALDQVLYNKSTFVKYDQSKLQLEKSEAEIKAAEQDIILRVANAYFNVLLGQEDVSLAKSKEEADKTQWERANASAEVGLASKTDVLQAKSSYDLSKSERINAENNLDVAYEQLMKLTGQSIESLKIVALNVNLPKPSLNIADWEARAEQDNLTVKQFLAASEIAQQEIEAQQSGHLPTAGLQASYTDSRYPDTSSVLLRDKQDTYVGAYVNVPIYSGGAVTSKVAEAKYQFKSSTEALRNAREQAKLEARVQVRSLERGMALVDALREAVKSNDAFLEAAEEGYKVGLKNLLEVLTARTNKFKARRDLTDALHKVILSGLSLEVAAGSLNADKLVSYDAILSEPTH</sequence>
<dbReference type="InterPro" id="IPR051906">
    <property type="entry name" value="TolC-like"/>
</dbReference>
<dbReference type="GO" id="GO:0015562">
    <property type="term" value="F:efflux transmembrane transporter activity"/>
    <property type="evidence" value="ECO:0007669"/>
    <property type="project" value="InterPro"/>
</dbReference>
<proteinExistence type="inferred from homology"/>
<keyword evidence="4" id="KW-1134">Transmembrane beta strand</keyword>
<dbReference type="PANTHER" id="PTHR30026:SF20">
    <property type="entry name" value="OUTER MEMBRANE PROTEIN TOLC"/>
    <property type="match status" value="1"/>
</dbReference>
<dbReference type="NCBIfam" id="TIGR01844">
    <property type="entry name" value="type_I_sec_TolC"/>
    <property type="match status" value="1"/>
</dbReference>
<dbReference type="Proteomes" id="UP000501466">
    <property type="component" value="Chromosome"/>
</dbReference>
<keyword evidence="8" id="KW-0175">Coiled coil</keyword>
<dbReference type="PANTHER" id="PTHR30026">
    <property type="entry name" value="OUTER MEMBRANE PROTEIN TOLC"/>
    <property type="match status" value="1"/>
</dbReference>
<dbReference type="KEGG" id="tzo:THMIRHAT_13590"/>